<dbReference type="Gene3D" id="3.40.50.11500">
    <property type="match status" value="1"/>
</dbReference>
<keyword evidence="1" id="KW-0344">Guanine-nucleotide releasing factor</keyword>
<dbReference type="InterPro" id="IPR037516">
    <property type="entry name" value="Tripartite_DENN"/>
</dbReference>
<dbReference type="PANTHER" id="PTHR12296">
    <property type="entry name" value="DENN DOMAIN-CONTAINING PROTEIN 4"/>
    <property type="match status" value="1"/>
</dbReference>
<dbReference type="InterPro" id="IPR023341">
    <property type="entry name" value="MABP"/>
</dbReference>
<dbReference type="SMART" id="SM00800">
    <property type="entry name" value="uDENN"/>
    <property type="match status" value="1"/>
</dbReference>
<dbReference type="SMART" id="SM00801">
    <property type="entry name" value="dDENN"/>
    <property type="match status" value="1"/>
</dbReference>
<evidence type="ECO:0000259" key="4">
    <source>
        <dbReference type="PROSITE" id="PS51498"/>
    </source>
</evidence>
<reference evidence="5" key="1">
    <citation type="thesis" date="2020" institute="ProQuest LLC" country="789 East Eisenhower Parkway, Ann Arbor, MI, USA">
        <title>Comparative Genomics and Chromosome Evolution.</title>
        <authorList>
            <person name="Mudd A.B."/>
        </authorList>
    </citation>
    <scope>NUCLEOTIDE SEQUENCE</scope>
    <source>
        <strain evidence="5">1538</strain>
        <tissue evidence="5">Blood</tissue>
    </source>
</reference>
<dbReference type="Pfam" id="PF02141">
    <property type="entry name" value="DENN"/>
    <property type="match status" value="1"/>
</dbReference>
<dbReference type="PROSITE" id="PS50211">
    <property type="entry name" value="DENN"/>
    <property type="match status" value="1"/>
</dbReference>
<proteinExistence type="predicted"/>
<dbReference type="Gene3D" id="2.100.10.50">
    <property type="match status" value="1"/>
</dbReference>
<dbReference type="GO" id="GO:0032483">
    <property type="term" value="P:regulation of Rab protein signal transduction"/>
    <property type="evidence" value="ECO:0007669"/>
    <property type="project" value="TreeGrafter"/>
</dbReference>
<feature type="domain" description="MABP" evidence="4">
    <location>
        <begin position="36"/>
        <end position="195"/>
    </location>
</feature>
<dbReference type="PANTHER" id="PTHR12296:SF18">
    <property type="entry name" value="DENN DOMAIN-CONTAINING PROTEIN 4B"/>
    <property type="match status" value="1"/>
</dbReference>
<dbReference type="EMBL" id="DYDO01000013">
    <property type="protein sequence ID" value="DBA13834.1"/>
    <property type="molecule type" value="Genomic_DNA"/>
</dbReference>
<evidence type="ECO:0000256" key="1">
    <source>
        <dbReference type="ARBA" id="ARBA00022658"/>
    </source>
</evidence>
<evidence type="ECO:0000259" key="3">
    <source>
        <dbReference type="PROSITE" id="PS50211"/>
    </source>
</evidence>
<accession>A0AAV2ZIV9</accession>
<dbReference type="InterPro" id="IPR001194">
    <property type="entry name" value="cDENN_dom"/>
</dbReference>
<dbReference type="Pfam" id="PF03455">
    <property type="entry name" value="dDENN"/>
    <property type="match status" value="1"/>
</dbReference>
<name>A0AAV2ZIV9_PYXAD</name>
<dbReference type="AlphaFoldDB" id="A0AAV2ZIV9"/>
<dbReference type="GO" id="GO:0031410">
    <property type="term" value="C:cytoplasmic vesicle"/>
    <property type="evidence" value="ECO:0007669"/>
    <property type="project" value="TreeGrafter"/>
</dbReference>
<dbReference type="InterPro" id="IPR043153">
    <property type="entry name" value="DENN_C"/>
</dbReference>
<evidence type="ECO:0000313" key="5">
    <source>
        <dbReference type="EMBL" id="DBA13834.1"/>
    </source>
</evidence>
<evidence type="ECO:0000313" key="6">
    <source>
        <dbReference type="Proteomes" id="UP001181693"/>
    </source>
</evidence>
<dbReference type="GO" id="GO:0005085">
    <property type="term" value="F:guanyl-nucleotide exchange factor activity"/>
    <property type="evidence" value="ECO:0007669"/>
    <property type="project" value="UniProtKB-KW"/>
</dbReference>
<dbReference type="SMART" id="SM00799">
    <property type="entry name" value="DENN"/>
    <property type="match status" value="1"/>
</dbReference>
<dbReference type="PROSITE" id="PS51498">
    <property type="entry name" value="MABP"/>
    <property type="match status" value="1"/>
</dbReference>
<dbReference type="InterPro" id="IPR005113">
    <property type="entry name" value="uDENN_dom"/>
</dbReference>
<gene>
    <name evidence="5" type="ORF">GDO54_004870</name>
</gene>
<feature type="region of interest" description="Disordered" evidence="2">
    <location>
        <begin position="607"/>
        <end position="628"/>
    </location>
</feature>
<dbReference type="Proteomes" id="UP001181693">
    <property type="component" value="Unassembled WGS sequence"/>
</dbReference>
<organism evidence="5 6">
    <name type="scientific">Pyxicephalus adspersus</name>
    <name type="common">African bullfrog</name>
    <dbReference type="NCBI Taxonomy" id="30357"/>
    <lineage>
        <taxon>Eukaryota</taxon>
        <taxon>Metazoa</taxon>
        <taxon>Chordata</taxon>
        <taxon>Craniata</taxon>
        <taxon>Vertebrata</taxon>
        <taxon>Euteleostomi</taxon>
        <taxon>Amphibia</taxon>
        <taxon>Batrachia</taxon>
        <taxon>Anura</taxon>
        <taxon>Neobatrachia</taxon>
        <taxon>Ranoidea</taxon>
        <taxon>Pyxicephalidae</taxon>
        <taxon>Pyxicephalinae</taxon>
        <taxon>Pyxicephalus</taxon>
    </lineage>
</organism>
<keyword evidence="6" id="KW-1185">Reference proteome</keyword>
<protein>
    <submittedName>
        <fullName evidence="5">Uncharacterized protein</fullName>
    </submittedName>
</protein>
<feature type="domain" description="UDENN" evidence="3">
    <location>
        <begin position="105"/>
        <end position="528"/>
    </location>
</feature>
<evidence type="ECO:0000256" key="2">
    <source>
        <dbReference type="SAM" id="MobiDB-lite"/>
    </source>
</evidence>
<sequence>MEEGPPKLVDYFVLAGLTPSSKPLEDENLPRLARPAEPITDVAVIIRSLGEDVPHGFTCIERTPGGHSADLGTSLLTNQQLYLCYRRGRDRMPITELGIYYEGKESLKPELQILETTPYSHSANLSSGVPGHPRTFLTFKRAPESLGLNTLGVMDICIINPSKGESTPHTFCRVDRNLNTSMFGPALFLCYKKAMAKTHSLVYEAGVISRFPETDSDLFPFPELVPMFCLPMGATIESWSLKAKYHLPVFSTFVLTGASGDKMSPYDNVLLCQPVSSPLPLSGASYVTLLQNLGPENAVTLLLSVLTEHKLLIHSQRPDVLTSVAEALVSIIFPLRWQCPYIPLCPLTLADVLCAPVPFIVGIHSSYFDLHDPPQDVLCVDLDTNTLFQSEEKKMLPRKPCNVLRNCLSDLHKQLDEMYNKPMEEASLEFLLKDYDLIYGRRTQLELDVRASFLRFMSCLFKGYRSYLLPITQAPSERTRDSSNLFNVEGFKKSRDRAHQKFYSQLVKTQMFTQFIEDCSFVNERHASLEFFDNCVEKVQVDGEKMEDLHLVELDESHRSEHTVFIMPAEEPMDPHGIEPPAQYKYETFPILQRDLFELPQDLLMAPPAQSKTSAPSSPAPRRTKQVSERTMIGLSTCSVCPACHSLIYDEDIMAAWTSDDSNLKTVCSFCGQHFVPFLNVKITDLQRQRSASDVSTDGAAMSHGPVLSDRYQCLVLDDEESRGQCNGFPKVQHRPSDVDSEMVTVAYLCPLVLRKEVESLLENEGSEFLSQPELVNSHPIIYWNLVWYFQRLALPSNLPQLILASKHVCHPTQIPENPHVSVRLLWDILVQDPDRWPPMYVLWKLHRNLPTHLQGWRSHSHPFTLEFLEKVLNFIGLFEVHKAINLILTVLQEQNSPPQILQRGIYREMLLLTLAALGREHMDIAAFDSKYKTACKKLGNSMGKEELRKRRALLPGAKALDCRKTFGSTLEC</sequence>
<dbReference type="InterPro" id="IPR005112">
    <property type="entry name" value="dDENN_dom"/>
</dbReference>
<comment type="caution">
    <text evidence="5">The sequence shown here is derived from an EMBL/GenBank/DDBJ whole genome shotgun (WGS) entry which is preliminary data.</text>
</comment>
<dbReference type="InterPro" id="IPR051696">
    <property type="entry name" value="DENN_Domain_GEFs"/>
</dbReference>